<keyword evidence="2" id="KW-0012">Acyltransferase</keyword>
<evidence type="ECO:0000313" key="4">
    <source>
        <dbReference type="EMBL" id="MDR6245674.1"/>
    </source>
</evidence>
<dbReference type="InterPro" id="IPR016181">
    <property type="entry name" value="Acyl_CoA_acyltransferase"/>
</dbReference>
<comment type="caution">
    <text evidence="4">The sequence shown here is derived from an EMBL/GenBank/DDBJ whole genome shotgun (WGS) entry which is preliminary data.</text>
</comment>
<dbReference type="CDD" id="cd04301">
    <property type="entry name" value="NAT_SF"/>
    <property type="match status" value="1"/>
</dbReference>
<dbReference type="EMBL" id="JAVDQH010000016">
    <property type="protein sequence ID" value="MDR6245674.1"/>
    <property type="molecule type" value="Genomic_DNA"/>
</dbReference>
<dbReference type="Gene3D" id="3.40.630.30">
    <property type="match status" value="1"/>
</dbReference>
<accession>A0ABU1J2N6</accession>
<protein>
    <submittedName>
        <fullName evidence="4">Ribosomal protein S18 acetylase RimI-like enzyme</fullName>
    </submittedName>
</protein>
<evidence type="ECO:0000259" key="3">
    <source>
        <dbReference type="PROSITE" id="PS51186"/>
    </source>
</evidence>
<sequence>MEQSRSIMKLELNPTWIVEAAMDYGEMIIGAINWDNLNQLAHLFYESYHNTVDDEGETPAEWEQELEHLRYGKYGSVLYDLSFNLYAAEQLIGSIVCSKFKGIHLILYIVISPAYRGRSLSKVLLRETIHSAIRKQLDSLYLVVTDSNVAATRTYDAIGFKKVGTDWKEVLKKNLE</sequence>
<feature type="domain" description="N-acetyltransferase" evidence="3">
    <location>
        <begin position="27"/>
        <end position="176"/>
    </location>
</feature>
<proteinExistence type="predicted"/>
<gene>
    <name evidence="4" type="ORF">JOC58_003587</name>
</gene>
<keyword evidence="1" id="KW-0808">Transferase</keyword>
<dbReference type="InterPro" id="IPR000182">
    <property type="entry name" value="GNAT_dom"/>
</dbReference>
<dbReference type="PANTHER" id="PTHR43420">
    <property type="entry name" value="ACETYLTRANSFERASE"/>
    <property type="match status" value="1"/>
</dbReference>
<evidence type="ECO:0000256" key="1">
    <source>
        <dbReference type="ARBA" id="ARBA00022679"/>
    </source>
</evidence>
<reference evidence="4 5" key="1">
    <citation type="submission" date="2023-07" db="EMBL/GenBank/DDBJ databases">
        <title>Genomic Encyclopedia of Type Strains, Phase IV (KMG-IV): sequencing the most valuable type-strain genomes for metagenomic binning, comparative biology and taxonomic classification.</title>
        <authorList>
            <person name="Goeker M."/>
        </authorList>
    </citation>
    <scope>NUCLEOTIDE SEQUENCE [LARGE SCALE GENOMIC DNA]</scope>
    <source>
        <strain evidence="4 5">DSM 22170</strain>
    </source>
</reference>
<dbReference type="InterPro" id="IPR050680">
    <property type="entry name" value="YpeA/RimI_acetyltransf"/>
</dbReference>
<name>A0ABU1J2N6_9BACL</name>
<evidence type="ECO:0000256" key="2">
    <source>
        <dbReference type="ARBA" id="ARBA00023315"/>
    </source>
</evidence>
<dbReference type="SUPFAM" id="SSF55729">
    <property type="entry name" value="Acyl-CoA N-acyltransferases (Nat)"/>
    <property type="match status" value="1"/>
</dbReference>
<dbReference type="RefSeq" id="WP_188777691.1">
    <property type="nucleotide sequence ID" value="NZ_BMMB01000011.1"/>
</dbReference>
<dbReference type="Pfam" id="PF00583">
    <property type="entry name" value="Acetyltransf_1"/>
    <property type="match status" value="1"/>
</dbReference>
<keyword evidence="5" id="KW-1185">Reference proteome</keyword>
<dbReference type="Proteomes" id="UP001185028">
    <property type="component" value="Unassembled WGS sequence"/>
</dbReference>
<evidence type="ECO:0000313" key="5">
    <source>
        <dbReference type="Proteomes" id="UP001185028"/>
    </source>
</evidence>
<organism evidence="4 5">
    <name type="scientific">Paenibacillus hunanensis</name>
    <dbReference type="NCBI Taxonomy" id="539262"/>
    <lineage>
        <taxon>Bacteria</taxon>
        <taxon>Bacillati</taxon>
        <taxon>Bacillota</taxon>
        <taxon>Bacilli</taxon>
        <taxon>Bacillales</taxon>
        <taxon>Paenibacillaceae</taxon>
        <taxon>Paenibacillus</taxon>
    </lineage>
</organism>
<dbReference type="PROSITE" id="PS51186">
    <property type="entry name" value="GNAT"/>
    <property type="match status" value="1"/>
</dbReference>